<dbReference type="VEuPathDB" id="FungiDB:CCM_09040"/>
<dbReference type="AlphaFoldDB" id="J3SFR3"/>
<feature type="transmembrane region" description="Helical" evidence="5">
    <location>
        <begin position="143"/>
        <end position="163"/>
    </location>
</feature>
<feature type="transmembrane region" description="Helical" evidence="5">
    <location>
        <begin position="104"/>
        <end position="123"/>
    </location>
</feature>
<feature type="transmembrane region" description="Helical" evidence="5">
    <location>
        <begin position="313"/>
        <end position="336"/>
    </location>
</feature>
<keyword evidence="3 5" id="KW-1133">Transmembrane helix</keyword>
<dbReference type="EMBL" id="JN121124">
    <property type="protein sequence ID" value="AFK23403.1"/>
    <property type="molecule type" value="Genomic_DNA"/>
</dbReference>
<evidence type="ECO:0000313" key="6">
    <source>
        <dbReference type="EMBL" id="AFK23403.1"/>
    </source>
</evidence>
<organism evidence="6">
    <name type="scientific">Cordyceps militaris</name>
    <name type="common">Caterpillar fungus</name>
    <name type="synonym">Clavaria militaris</name>
    <dbReference type="NCBI Taxonomy" id="73501"/>
    <lineage>
        <taxon>Eukaryota</taxon>
        <taxon>Fungi</taxon>
        <taxon>Dikarya</taxon>
        <taxon>Ascomycota</taxon>
        <taxon>Pezizomycotina</taxon>
        <taxon>Sordariomycetes</taxon>
        <taxon>Hypocreomycetidae</taxon>
        <taxon>Hypocreales</taxon>
        <taxon>Cordycipitaceae</taxon>
        <taxon>Cordyceps</taxon>
    </lineage>
</organism>
<keyword evidence="2 5" id="KW-0812">Transmembrane</keyword>
<proteinExistence type="predicted"/>
<evidence type="ECO:0000256" key="4">
    <source>
        <dbReference type="ARBA" id="ARBA00023136"/>
    </source>
</evidence>
<evidence type="ECO:0000256" key="5">
    <source>
        <dbReference type="SAM" id="Phobius"/>
    </source>
</evidence>
<dbReference type="VEuPathDB" id="FungiDB:A9K55_000415"/>
<evidence type="ECO:0000256" key="1">
    <source>
        <dbReference type="ARBA" id="ARBA00004141"/>
    </source>
</evidence>
<evidence type="ECO:0000256" key="3">
    <source>
        <dbReference type="ARBA" id="ARBA00022989"/>
    </source>
</evidence>
<dbReference type="GO" id="GO:0012505">
    <property type="term" value="C:endomembrane system"/>
    <property type="evidence" value="ECO:0007669"/>
    <property type="project" value="UniProtKB-SubCell"/>
</dbReference>
<protein>
    <submittedName>
        <fullName evidence="6">Major facilitator superfamily</fullName>
    </submittedName>
</protein>
<dbReference type="SUPFAM" id="SSF103473">
    <property type="entry name" value="MFS general substrate transporter"/>
    <property type="match status" value="1"/>
</dbReference>
<dbReference type="Pfam" id="PF07690">
    <property type="entry name" value="MFS_1"/>
    <property type="match status" value="1"/>
</dbReference>
<feature type="transmembrane region" description="Helical" evidence="5">
    <location>
        <begin position="54"/>
        <end position="75"/>
    </location>
</feature>
<gene>
    <name evidence="6" type="primary">CMK3</name>
</gene>
<feature type="transmembrane region" description="Helical" evidence="5">
    <location>
        <begin position="23"/>
        <end position="42"/>
    </location>
</feature>
<feature type="transmembrane region" description="Helical" evidence="5">
    <location>
        <begin position="169"/>
        <end position="196"/>
    </location>
</feature>
<sequence length="461" mass="48872">MIDSSVVSTCLYTIGLEFKAPQSVNWVALAYSLAQVGCAATFAQLSDIIGRRNILIAANAIFFAFSLACGFSRNIHQLIALRALQVSGARVRILPSCLSATQLLTSHSGPICFMSMLTLVLLWPPVQSLPSVPKQSWRSFDAIGTFLLISAAVLVVFAFQNVGESNNGVWSSAVFIAPLTIGTASWVMLFAWQYFINQRMKGRISPTFPVALFRNRLYVSGILTTLATGYPLLLIIFSSTTRVQVVSGKSALISGVMLLPMLGTIAIGGMIAGKVNQAKYRVSETIIAGACLVLLGCGLLATVRGAADDAKALGFLVFPGLGFGLLTTAATIMATVESSPQNRGMCCNFSPTPFSLAHGFLASAQGALAQLRMFGGSLGISVSTVLLHREMSKLLSSPFSPRGLSALGGGEVRLSASEWDAVRTAYSEAFRKCMLSATAVAAAGVLFAIGGSWREKKPRRT</sequence>
<dbReference type="PANTHER" id="PTHR23501">
    <property type="entry name" value="MAJOR FACILITATOR SUPERFAMILY"/>
    <property type="match status" value="1"/>
</dbReference>
<feature type="transmembrane region" description="Helical" evidence="5">
    <location>
        <begin position="285"/>
        <end position="307"/>
    </location>
</feature>
<dbReference type="GO" id="GO:0005886">
    <property type="term" value="C:plasma membrane"/>
    <property type="evidence" value="ECO:0007669"/>
    <property type="project" value="TreeGrafter"/>
</dbReference>
<keyword evidence="4 5" id="KW-0472">Membrane</keyword>
<dbReference type="PANTHER" id="PTHR23501:SF43">
    <property type="entry name" value="MULTIDRUG TRANSPORTER, PUTATIVE (AFU_ORTHOLOGUE AFUA_6G03040)-RELATED"/>
    <property type="match status" value="1"/>
</dbReference>
<feature type="transmembrane region" description="Helical" evidence="5">
    <location>
        <begin position="251"/>
        <end position="273"/>
    </location>
</feature>
<dbReference type="InterPro" id="IPR036259">
    <property type="entry name" value="MFS_trans_sf"/>
</dbReference>
<reference evidence="6" key="2">
    <citation type="journal article" date="2012" name="FEMS Microbiol. Lett.">
        <title>The nonribosomal peptide and polyketide synthetic gene clusters in two strains of entomopathogenic fungi in Cordyceps.</title>
        <authorList>
            <person name="Wang W.J."/>
            <person name="Vogel H."/>
            <person name="Yao Y.J."/>
            <person name="Ping L."/>
        </authorList>
    </citation>
    <scope>NUCLEOTIDE SEQUENCE</scope>
    <source>
        <strain evidence="6">HMAS1630</strain>
    </source>
</reference>
<dbReference type="Gene3D" id="1.20.1250.20">
    <property type="entry name" value="MFS general substrate transporter like domains"/>
    <property type="match status" value="1"/>
</dbReference>
<feature type="transmembrane region" description="Helical" evidence="5">
    <location>
        <begin position="217"/>
        <end position="239"/>
    </location>
</feature>
<dbReference type="GO" id="GO:0022857">
    <property type="term" value="F:transmembrane transporter activity"/>
    <property type="evidence" value="ECO:0007669"/>
    <property type="project" value="InterPro"/>
</dbReference>
<dbReference type="InterPro" id="IPR011701">
    <property type="entry name" value="MFS"/>
</dbReference>
<feature type="transmembrane region" description="Helical" evidence="5">
    <location>
        <begin position="433"/>
        <end position="453"/>
    </location>
</feature>
<evidence type="ECO:0000256" key="2">
    <source>
        <dbReference type="ARBA" id="ARBA00022692"/>
    </source>
</evidence>
<accession>J3SFR3</accession>
<reference evidence="6" key="1">
    <citation type="submission" date="2011-06" db="EMBL/GenBank/DDBJ databases">
        <title>Characterization of a highly pathogenic TSV isolate from Colombia.</title>
        <authorList>
            <person name="Aranguren L.F."/>
            <person name="Tang K."/>
        </authorList>
    </citation>
    <scope>NUCLEOTIDE SEQUENCE</scope>
    <source>
        <strain evidence="6">HMAS1630</strain>
    </source>
</reference>
<comment type="subcellular location">
    <subcellularLocation>
        <location evidence="1">Membrane</location>
        <topology evidence="1">Multi-pass membrane protein</topology>
    </subcellularLocation>
</comment>
<name>J3SFR3_CORMI</name>